<organism evidence="2 3">
    <name type="scientific">Thermanaeromonas toyohensis ToBE</name>
    <dbReference type="NCBI Taxonomy" id="698762"/>
    <lineage>
        <taxon>Bacteria</taxon>
        <taxon>Bacillati</taxon>
        <taxon>Bacillota</taxon>
        <taxon>Clostridia</taxon>
        <taxon>Neomoorellales</taxon>
        <taxon>Neomoorellaceae</taxon>
        <taxon>Thermanaeromonas</taxon>
    </lineage>
</organism>
<dbReference type="Pfam" id="PF13489">
    <property type="entry name" value="Methyltransf_23"/>
    <property type="match status" value="1"/>
</dbReference>
<evidence type="ECO:0000259" key="1">
    <source>
        <dbReference type="Pfam" id="PF13524"/>
    </source>
</evidence>
<dbReference type="Proteomes" id="UP000192569">
    <property type="component" value="Chromosome I"/>
</dbReference>
<sequence length="572" mass="62622">MRVYFVGSGVPLIHRTIDCFVALALERVGAEVRRAEIWELLEFWRKGAEALALGRGEFEDEALLERVLGWLYEDVRRFRPHLFLAMHGRHVPSSLIAAAKEAGAVCALWAVDDPYEIDRSLEYALRGYDLVFTVEEAAVPVYREAGVEAFHLPLACWPEFHRPVAVPKRYFSEVLFIGSGFPSRISLLSALAGMLEGRKIKVLGQWWGGLQGANLDVEERLVSPAEAVRWTCGASVVLNPHRGAGETAYDDANSQRVPALSANARFFEVAACGAFQVCDDRPGAVALGAVTFRTLEELAEVTERALHDPVWRQAKAEELRRAVLGGHTYEHRARQIFKLVAGKEARPVSALYRGIGYYRNVNRAVLDVLGEVLSAGRARVLDVGCGSGALGAALKQVRPGTEVFGIEVNPFAAREAACVLDGVVEGDVEAVDPGFGEESFDCLVLADVLEHLRDPWGTLGRLARLLKPAGVAVATLPNVGYVGVVEGLLEGKWEYVDSGVLDSSHLRFFTRDTAVRLFERAKLKVERIEGLMWDPGDAARAAYLRASVGRSLPDAEYVQFLLVARKGGATCS</sequence>
<evidence type="ECO:0000313" key="2">
    <source>
        <dbReference type="EMBL" id="SMB96655.1"/>
    </source>
</evidence>
<reference evidence="2 3" key="1">
    <citation type="submission" date="2017-04" db="EMBL/GenBank/DDBJ databases">
        <authorList>
            <person name="Afonso C.L."/>
            <person name="Miller P.J."/>
            <person name="Scott M.A."/>
            <person name="Spackman E."/>
            <person name="Goraichik I."/>
            <person name="Dimitrov K.M."/>
            <person name="Suarez D.L."/>
            <person name="Swayne D.E."/>
        </authorList>
    </citation>
    <scope>NUCLEOTIDE SEQUENCE [LARGE SCALE GENOMIC DNA]</scope>
    <source>
        <strain evidence="2 3">ToBE</strain>
    </source>
</reference>
<dbReference type="Gene3D" id="3.40.50.150">
    <property type="entry name" value="Vaccinia Virus protein VP39"/>
    <property type="match status" value="1"/>
</dbReference>
<gene>
    <name evidence="2" type="ORF">SAMN00808754_1574</name>
</gene>
<evidence type="ECO:0000313" key="3">
    <source>
        <dbReference type="Proteomes" id="UP000192569"/>
    </source>
</evidence>
<name>A0A1W1VTF2_9FIRM</name>
<dbReference type="InterPro" id="IPR055259">
    <property type="entry name" value="YkvP/CgeB_Glyco_trans-like"/>
</dbReference>
<dbReference type="Pfam" id="PF13524">
    <property type="entry name" value="Glyco_trans_1_2"/>
    <property type="match status" value="1"/>
</dbReference>
<dbReference type="PANTHER" id="PTHR43861">
    <property type="entry name" value="TRANS-ACONITATE 2-METHYLTRANSFERASE-RELATED"/>
    <property type="match status" value="1"/>
</dbReference>
<dbReference type="CDD" id="cd02440">
    <property type="entry name" value="AdoMet_MTases"/>
    <property type="match status" value="1"/>
</dbReference>
<dbReference type="SUPFAM" id="SSF53335">
    <property type="entry name" value="S-adenosyl-L-methionine-dependent methyltransferases"/>
    <property type="match status" value="1"/>
</dbReference>
<dbReference type="RefSeq" id="WP_084665186.1">
    <property type="nucleotide sequence ID" value="NZ_LT838272.1"/>
</dbReference>
<keyword evidence="3" id="KW-1185">Reference proteome</keyword>
<dbReference type="AlphaFoldDB" id="A0A1W1VTF2"/>
<protein>
    <submittedName>
        <fullName evidence="2">Spore maturation protein CgeB</fullName>
    </submittedName>
</protein>
<accession>A0A1W1VTF2</accession>
<dbReference type="OrthoDB" id="7019976at2"/>
<dbReference type="STRING" id="698762.SAMN00808754_1574"/>
<feature type="domain" description="Spore protein YkvP/CgeB glycosyl transferase-like" evidence="1">
    <location>
        <begin position="187"/>
        <end position="337"/>
    </location>
</feature>
<proteinExistence type="predicted"/>
<dbReference type="InterPro" id="IPR029063">
    <property type="entry name" value="SAM-dependent_MTases_sf"/>
</dbReference>
<dbReference type="EMBL" id="LT838272">
    <property type="protein sequence ID" value="SMB96655.1"/>
    <property type="molecule type" value="Genomic_DNA"/>
</dbReference>